<evidence type="ECO:0000313" key="1">
    <source>
        <dbReference type="EMBL" id="MPM39741.1"/>
    </source>
</evidence>
<proteinExistence type="predicted"/>
<protein>
    <submittedName>
        <fullName evidence="1">Uncharacterized protein</fullName>
    </submittedName>
</protein>
<comment type="caution">
    <text evidence="1">The sequence shown here is derived from an EMBL/GenBank/DDBJ whole genome shotgun (WGS) entry which is preliminary data.</text>
</comment>
<dbReference type="EMBL" id="VSSQ01008753">
    <property type="protein sequence ID" value="MPM39741.1"/>
    <property type="molecule type" value="Genomic_DNA"/>
</dbReference>
<name>A0A644ZIT0_9ZZZZ</name>
<organism evidence="1">
    <name type="scientific">bioreactor metagenome</name>
    <dbReference type="NCBI Taxonomy" id="1076179"/>
    <lineage>
        <taxon>unclassified sequences</taxon>
        <taxon>metagenomes</taxon>
        <taxon>ecological metagenomes</taxon>
    </lineage>
</organism>
<reference evidence="1" key="1">
    <citation type="submission" date="2019-08" db="EMBL/GenBank/DDBJ databases">
        <authorList>
            <person name="Kucharzyk K."/>
            <person name="Murdoch R.W."/>
            <person name="Higgins S."/>
            <person name="Loffler F."/>
        </authorList>
    </citation>
    <scope>NUCLEOTIDE SEQUENCE</scope>
</reference>
<dbReference type="AlphaFoldDB" id="A0A644ZIT0"/>
<gene>
    <name evidence="1" type="ORF">SDC9_86375</name>
</gene>
<sequence>MEVLFKNENIGKIENAYREEYWIHGKFIPCASYFKYKDFLDAIVSEDGADVTMLSKELLDESNWFVKSKDGVKGIWIPAIYSDDEEISIRYR</sequence>
<accession>A0A644ZIT0</accession>